<dbReference type="EMBL" id="UINC01177969">
    <property type="protein sequence ID" value="SVD85877.1"/>
    <property type="molecule type" value="Genomic_DNA"/>
</dbReference>
<protein>
    <submittedName>
        <fullName evidence="1">Uncharacterized protein</fullName>
    </submittedName>
</protein>
<accession>A0A382YRF5</accession>
<gene>
    <name evidence="1" type="ORF">METZ01_LOCUS438731</name>
</gene>
<feature type="non-terminal residue" evidence="1">
    <location>
        <position position="26"/>
    </location>
</feature>
<organism evidence="1">
    <name type="scientific">marine metagenome</name>
    <dbReference type="NCBI Taxonomy" id="408172"/>
    <lineage>
        <taxon>unclassified sequences</taxon>
        <taxon>metagenomes</taxon>
        <taxon>ecological metagenomes</taxon>
    </lineage>
</organism>
<dbReference type="AlphaFoldDB" id="A0A382YRF5"/>
<proteinExistence type="predicted"/>
<reference evidence="1" key="1">
    <citation type="submission" date="2018-05" db="EMBL/GenBank/DDBJ databases">
        <authorList>
            <person name="Lanie J.A."/>
            <person name="Ng W.-L."/>
            <person name="Kazmierczak K.M."/>
            <person name="Andrzejewski T.M."/>
            <person name="Davidsen T.M."/>
            <person name="Wayne K.J."/>
            <person name="Tettelin H."/>
            <person name="Glass J.I."/>
            <person name="Rusch D."/>
            <person name="Podicherti R."/>
            <person name="Tsui H.-C.T."/>
            <person name="Winkler M.E."/>
        </authorList>
    </citation>
    <scope>NUCLEOTIDE SEQUENCE</scope>
</reference>
<sequence length="26" mass="2776">MRKQATLITGANGEMGHELIVALHKG</sequence>
<evidence type="ECO:0000313" key="1">
    <source>
        <dbReference type="EMBL" id="SVD85877.1"/>
    </source>
</evidence>
<name>A0A382YRF5_9ZZZZ</name>